<feature type="signal peptide" evidence="10">
    <location>
        <begin position="1"/>
        <end position="27"/>
    </location>
</feature>
<evidence type="ECO:0000256" key="3">
    <source>
        <dbReference type="ARBA" id="ARBA00022452"/>
    </source>
</evidence>
<dbReference type="Gene3D" id="2.20.200.10">
    <property type="entry name" value="Outer membrane efflux proteins (OEP)"/>
    <property type="match status" value="1"/>
</dbReference>
<proteinExistence type="inferred from homology"/>
<dbReference type="RefSeq" id="WP_368454394.1">
    <property type="nucleotide sequence ID" value="NZ_JBFQXQ010000004.1"/>
</dbReference>
<dbReference type="InterPro" id="IPR003423">
    <property type="entry name" value="OMP_efflux"/>
</dbReference>
<evidence type="ECO:0000313" key="12">
    <source>
        <dbReference type="Proteomes" id="UP001558101"/>
    </source>
</evidence>
<evidence type="ECO:0000256" key="7">
    <source>
        <dbReference type="ARBA" id="ARBA00023139"/>
    </source>
</evidence>
<dbReference type="PANTHER" id="PTHR30203">
    <property type="entry name" value="OUTER MEMBRANE CATION EFFLUX PROTEIN"/>
    <property type="match status" value="1"/>
</dbReference>
<dbReference type="EMBL" id="JBFQXQ010000004">
    <property type="protein sequence ID" value="MEX3174826.1"/>
    <property type="molecule type" value="Genomic_DNA"/>
</dbReference>
<evidence type="ECO:0000256" key="9">
    <source>
        <dbReference type="ARBA" id="ARBA00037313"/>
    </source>
</evidence>
<evidence type="ECO:0000256" key="1">
    <source>
        <dbReference type="ARBA" id="ARBA00004459"/>
    </source>
</evidence>
<organism evidence="11 12">
    <name type="scientific">Serratia quinivorans</name>
    <dbReference type="NCBI Taxonomy" id="137545"/>
    <lineage>
        <taxon>Bacteria</taxon>
        <taxon>Pseudomonadati</taxon>
        <taxon>Pseudomonadota</taxon>
        <taxon>Gammaproteobacteria</taxon>
        <taxon>Enterobacterales</taxon>
        <taxon>Yersiniaceae</taxon>
        <taxon>Serratia</taxon>
    </lineage>
</organism>
<comment type="function">
    <text evidence="9">Could be involved in resistance to puromycin, acriflavine and tetraphenylarsonium chloride.</text>
</comment>
<keyword evidence="7 10" id="KW-0564">Palmitate</keyword>
<dbReference type="InterPro" id="IPR010131">
    <property type="entry name" value="MdtP/NodT-like"/>
</dbReference>
<feature type="chain" id="PRO_5045006035" evidence="10">
    <location>
        <begin position="28"/>
        <end position="494"/>
    </location>
</feature>
<dbReference type="NCBIfam" id="TIGR01845">
    <property type="entry name" value="outer_NodT"/>
    <property type="match status" value="1"/>
</dbReference>
<comment type="subcellular location">
    <subcellularLocation>
        <location evidence="1 10">Cell outer membrane</location>
        <topology evidence="1 10">Lipid-anchor</topology>
    </subcellularLocation>
</comment>
<evidence type="ECO:0000256" key="5">
    <source>
        <dbReference type="ARBA" id="ARBA00022729"/>
    </source>
</evidence>
<dbReference type="NCBIfam" id="NF007390">
    <property type="entry name" value="PRK09915.1"/>
    <property type="match status" value="1"/>
</dbReference>
<evidence type="ECO:0000256" key="8">
    <source>
        <dbReference type="ARBA" id="ARBA00023288"/>
    </source>
</evidence>
<evidence type="ECO:0000256" key="6">
    <source>
        <dbReference type="ARBA" id="ARBA00023136"/>
    </source>
</evidence>
<accession>A0ABV3UMM7</accession>
<reference evidence="11 12" key="1">
    <citation type="submission" date="2024-07" db="EMBL/GenBank/DDBJ databases">
        <title>Genomes of novel Serratia strains from suburban soil.</title>
        <authorList>
            <person name="Markert E.X."/>
            <person name="Severe K."/>
            <person name="Severe L."/>
            <person name="Twing K.I."/>
            <person name="Ward L.M."/>
        </authorList>
    </citation>
    <scope>NUCLEOTIDE SEQUENCE [LARGE SCALE GENOMIC DNA]</scope>
    <source>
        <strain evidence="11 12">3C-UT</strain>
    </source>
</reference>
<keyword evidence="5 10" id="KW-0732">Signal</keyword>
<dbReference type="PANTHER" id="PTHR30203:SF20">
    <property type="entry name" value="MULTIDRUG RESISTANCE OUTER MEMBRANE PROTEIN MDTP-RELATED"/>
    <property type="match status" value="1"/>
</dbReference>
<dbReference type="Proteomes" id="UP001558101">
    <property type="component" value="Unassembled WGS sequence"/>
</dbReference>
<dbReference type="Gene3D" id="1.20.1600.10">
    <property type="entry name" value="Outer membrane efflux proteins (OEP)"/>
    <property type="match status" value="1"/>
</dbReference>
<keyword evidence="12" id="KW-1185">Reference proteome</keyword>
<dbReference type="SUPFAM" id="SSF56954">
    <property type="entry name" value="Outer membrane efflux proteins (OEP)"/>
    <property type="match status" value="1"/>
</dbReference>
<evidence type="ECO:0000256" key="10">
    <source>
        <dbReference type="RuleBase" id="RU362097"/>
    </source>
</evidence>
<gene>
    <name evidence="11" type="ORF">AB4M04_22420</name>
</gene>
<keyword evidence="8 10" id="KW-0449">Lipoprotein</keyword>
<comment type="caution">
    <text evidence="11">The sequence shown here is derived from an EMBL/GenBank/DDBJ whole genome shotgun (WGS) entry which is preliminary data.</text>
</comment>
<comment type="similarity">
    <text evidence="2 10">Belongs to the outer membrane factor (OMF) (TC 1.B.17) family.</text>
</comment>
<keyword evidence="4 10" id="KW-0812">Transmembrane</keyword>
<dbReference type="Pfam" id="PF02321">
    <property type="entry name" value="OEP"/>
    <property type="match status" value="2"/>
</dbReference>
<evidence type="ECO:0000256" key="2">
    <source>
        <dbReference type="ARBA" id="ARBA00007613"/>
    </source>
</evidence>
<evidence type="ECO:0000256" key="4">
    <source>
        <dbReference type="ARBA" id="ARBA00022692"/>
    </source>
</evidence>
<keyword evidence="3 10" id="KW-1134">Transmembrane beta strand</keyword>
<keyword evidence="6 10" id="KW-0472">Membrane</keyword>
<protein>
    <submittedName>
        <fullName evidence="11">MdtP family multidrug efflux transporter outer membrane subunit</fullName>
    </submittedName>
</protein>
<evidence type="ECO:0000313" key="11">
    <source>
        <dbReference type="EMBL" id="MEX3174826.1"/>
    </source>
</evidence>
<sequence>MMMAGGQPRLAPLVLSLSLLLSGCALIQDDPGQVTIVNPQQAQLSQVIHLAHSGWPAANWWEGYHDAQLNMLVNRALQNSPTMQAARLRISQSQSSVELAQAAQGLQAVGVAAQNRVRVTDRNFTWPYSFSLPADRNGPWYTLNTVGVGATLDIDLWGADRAQVAAAIGEKNARTAETAGIELDLASSVAQLYFAMQSSFQKIALLNQLESIARLSVQAHENRAARGLEDRVDIANAQAELLAAQQQVITEQGMLTRYRETLRALIGADAHNMPSIHAVDLPALQETLPASLSFELLARRPDLQALSGYVTASLSRVDAAKAAFYPHFDIKAFWGYNALSVGDLFKYSFQQINILPGLRLPLFDGGRLNANLKSVRTASNILIKQYNQAVLDAVRDVAISSSQLNDLNQQVMLQQQKVIAAMATTESAGAHYQRGLASRYAAEEARRATIAQQLLLLDIQAQRLSTDITLIKSLGGDYRGQPATRDAVSTAQPH</sequence>
<name>A0ABV3UMM7_9GAMM</name>